<evidence type="ECO:0000256" key="4">
    <source>
        <dbReference type="ARBA" id="ARBA00022690"/>
    </source>
</evidence>
<evidence type="ECO:0000256" key="7">
    <source>
        <dbReference type="SAM" id="MobiDB-lite"/>
    </source>
</evidence>
<evidence type="ECO:0000256" key="1">
    <source>
        <dbReference type="ARBA" id="ARBA00004613"/>
    </source>
</evidence>
<organism evidence="9 10">
    <name type="scientific">Actinacidiphila guanduensis</name>
    <dbReference type="NCBI Taxonomy" id="310781"/>
    <lineage>
        <taxon>Bacteria</taxon>
        <taxon>Bacillati</taxon>
        <taxon>Actinomycetota</taxon>
        <taxon>Actinomycetes</taxon>
        <taxon>Kitasatosporales</taxon>
        <taxon>Streptomycetaceae</taxon>
        <taxon>Actinacidiphila</taxon>
    </lineage>
</organism>
<evidence type="ECO:0000313" key="9">
    <source>
        <dbReference type="EMBL" id="SDN00367.1"/>
    </source>
</evidence>
<evidence type="ECO:0000256" key="6">
    <source>
        <dbReference type="ARBA" id="ARBA00023157"/>
    </source>
</evidence>
<dbReference type="STRING" id="310781.SAMN05216259_102281"/>
<feature type="region of interest" description="Disordered" evidence="7">
    <location>
        <begin position="155"/>
        <end position="179"/>
    </location>
</feature>
<feature type="region of interest" description="Disordered" evidence="7">
    <location>
        <begin position="1"/>
        <end position="115"/>
    </location>
</feature>
<dbReference type="AlphaFoldDB" id="A0A1G9XU85"/>
<keyword evidence="10" id="KW-1185">Reference proteome</keyword>
<evidence type="ECO:0000313" key="10">
    <source>
        <dbReference type="Proteomes" id="UP000199341"/>
    </source>
</evidence>
<dbReference type="GO" id="GO:0004867">
    <property type="term" value="F:serine-type endopeptidase inhibitor activity"/>
    <property type="evidence" value="ECO:0007669"/>
    <property type="project" value="UniProtKB-KW"/>
</dbReference>
<dbReference type="Proteomes" id="UP000199341">
    <property type="component" value="Unassembled WGS sequence"/>
</dbReference>
<sequence>MHPTHPAHPTGSASPRPARRPSRRTATGTGTASSSARSTTNSTPATPSGPATTSGPAKNTVSGTPTTAAAATAPITAATPADAPTTATTAAATPTVTATTPPPTETPVRETSPQPARLALRRWPAVLVLAGALLAVPAAAYGQVVPHHTAPVQDLVPDSATPAPNMAAAGGAVQSTPVTVPAQGGPGSIPVPALAPDGQAPDFVQSADPTPVQGRLTVTYDDGSGRPRTYRLFCGGMAGRAHPEDDAACARLAETGGPVAATPQGQACSMIYGGPQTAEVRGTWQGRPVHESYRRTDGCEVARWQKMVPALPDPVRRPPHHPVAA</sequence>
<keyword evidence="6" id="KW-1015">Disulfide bond</keyword>
<dbReference type="InterPro" id="IPR036819">
    <property type="entry name" value="Subtilisin_inhibitor-like_sf"/>
</dbReference>
<protein>
    <submittedName>
        <fullName evidence="9">Subtilisin inhibitor-like</fullName>
    </submittedName>
</protein>
<keyword evidence="4" id="KW-0646">Protease inhibitor</keyword>
<proteinExistence type="inferred from homology"/>
<feature type="domain" description="Subtilisin inhibitor" evidence="8">
    <location>
        <begin position="227"/>
        <end position="290"/>
    </location>
</feature>
<name>A0A1G9XU85_9ACTN</name>
<evidence type="ECO:0000259" key="8">
    <source>
        <dbReference type="Pfam" id="PF00720"/>
    </source>
</evidence>
<evidence type="ECO:0000256" key="2">
    <source>
        <dbReference type="ARBA" id="ARBA00010472"/>
    </source>
</evidence>
<reference evidence="9 10" key="1">
    <citation type="submission" date="2016-10" db="EMBL/GenBank/DDBJ databases">
        <authorList>
            <person name="de Groot N.N."/>
        </authorList>
    </citation>
    <scope>NUCLEOTIDE SEQUENCE [LARGE SCALE GENOMIC DNA]</scope>
    <source>
        <strain evidence="9 10">CGMCC 4.2022</strain>
    </source>
</reference>
<dbReference type="SUPFAM" id="SSF55399">
    <property type="entry name" value="Subtilisin inhibitor"/>
    <property type="match status" value="1"/>
</dbReference>
<dbReference type="EMBL" id="FNIE01000002">
    <property type="protein sequence ID" value="SDN00367.1"/>
    <property type="molecule type" value="Genomic_DNA"/>
</dbReference>
<dbReference type="RefSeq" id="WP_245771155.1">
    <property type="nucleotide sequence ID" value="NZ_FNIE01000002.1"/>
</dbReference>
<evidence type="ECO:0000256" key="3">
    <source>
        <dbReference type="ARBA" id="ARBA00022525"/>
    </source>
</evidence>
<comment type="similarity">
    <text evidence="2">Belongs to the protease inhibitor I16 (SSI) family.</text>
</comment>
<dbReference type="GO" id="GO:0005576">
    <property type="term" value="C:extracellular region"/>
    <property type="evidence" value="ECO:0007669"/>
    <property type="project" value="UniProtKB-SubCell"/>
</dbReference>
<gene>
    <name evidence="9" type="ORF">SAMN05216259_102281</name>
</gene>
<evidence type="ECO:0000256" key="5">
    <source>
        <dbReference type="ARBA" id="ARBA00022900"/>
    </source>
</evidence>
<accession>A0A1G9XU85</accession>
<comment type="subcellular location">
    <subcellularLocation>
        <location evidence="1">Secreted</location>
    </subcellularLocation>
</comment>
<dbReference type="InterPro" id="IPR023549">
    <property type="entry name" value="Subtilisin_inhibitor"/>
</dbReference>
<dbReference type="Gene3D" id="3.30.350.10">
    <property type="entry name" value="Subtilisin inhibitor-like"/>
    <property type="match status" value="1"/>
</dbReference>
<dbReference type="Pfam" id="PF00720">
    <property type="entry name" value="SSI"/>
    <property type="match status" value="1"/>
</dbReference>
<keyword evidence="3" id="KW-0964">Secreted</keyword>
<feature type="compositionally biased region" description="Low complexity" evidence="7">
    <location>
        <begin position="24"/>
        <end position="57"/>
    </location>
</feature>
<keyword evidence="5" id="KW-0722">Serine protease inhibitor</keyword>
<feature type="compositionally biased region" description="Low complexity" evidence="7">
    <location>
        <begin position="64"/>
        <end position="99"/>
    </location>
</feature>